<evidence type="ECO:0000313" key="1">
    <source>
        <dbReference type="EMBL" id="OJT06394.1"/>
    </source>
</evidence>
<accession>A0A1M2VFM5</accession>
<evidence type="ECO:0000313" key="2">
    <source>
        <dbReference type="Proteomes" id="UP000184267"/>
    </source>
</evidence>
<dbReference type="AlphaFoldDB" id="A0A1M2VFM5"/>
<reference evidence="1 2" key="1">
    <citation type="submission" date="2016-10" db="EMBL/GenBank/DDBJ databases">
        <title>Genome sequence of the basidiomycete white-rot fungus Trametes pubescens.</title>
        <authorList>
            <person name="Makela M.R."/>
            <person name="Granchi Z."/>
            <person name="Peng M."/>
            <person name="De Vries R.P."/>
            <person name="Grigoriev I."/>
            <person name="Riley R."/>
            <person name="Hilden K."/>
        </authorList>
    </citation>
    <scope>NUCLEOTIDE SEQUENCE [LARGE SCALE GENOMIC DNA]</scope>
    <source>
        <strain evidence="1 2">FBCC735</strain>
    </source>
</reference>
<dbReference type="EMBL" id="MNAD01001312">
    <property type="protein sequence ID" value="OJT06394.1"/>
    <property type="molecule type" value="Genomic_DNA"/>
</dbReference>
<comment type="caution">
    <text evidence="1">The sequence shown here is derived from an EMBL/GenBank/DDBJ whole genome shotgun (WGS) entry which is preliminary data.</text>
</comment>
<gene>
    <name evidence="1" type="ORF">TRAPUB_2753</name>
</gene>
<proteinExistence type="predicted"/>
<feature type="non-terminal residue" evidence="1">
    <location>
        <position position="1"/>
    </location>
</feature>
<protein>
    <submittedName>
        <fullName evidence="1">Uncharacterized protein</fullName>
    </submittedName>
</protein>
<organism evidence="1 2">
    <name type="scientific">Trametes pubescens</name>
    <name type="common">White-rot fungus</name>
    <dbReference type="NCBI Taxonomy" id="154538"/>
    <lineage>
        <taxon>Eukaryota</taxon>
        <taxon>Fungi</taxon>
        <taxon>Dikarya</taxon>
        <taxon>Basidiomycota</taxon>
        <taxon>Agaricomycotina</taxon>
        <taxon>Agaricomycetes</taxon>
        <taxon>Polyporales</taxon>
        <taxon>Polyporaceae</taxon>
        <taxon>Trametes</taxon>
    </lineage>
</organism>
<sequence length="60" mass="6402">GPSYIDTAPGGQILRGKLEMAIFRTLEEPGNAAVLLLHVIKDSLPIEEEFGALQKVLGGK</sequence>
<dbReference type="Proteomes" id="UP000184267">
    <property type="component" value="Unassembled WGS sequence"/>
</dbReference>
<name>A0A1M2VFM5_TRAPU</name>
<keyword evidence="2" id="KW-1185">Reference proteome</keyword>